<dbReference type="GO" id="GO:0000150">
    <property type="term" value="F:DNA strand exchange activity"/>
    <property type="evidence" value="ECO:0007669"/>
    <property type="project" value="InterPro"/>
</dbReference>
<name>A0AB73UUJ0_BACCE</name>
<geneLocation type="plasmid" evidence="7 8">
    <name>pSGAir0260_2</name>
</geneLocation>
<dbReference type="Proteomes" id="UP000464780">
    <property type="component" value="Plasmid pSGAir0260_2"/>
</dbReference>
<dbReference type="PANTHER" id="PTHR30461:SF2">
    <property type="entry name" value="SERINE RECOMBINASE PINE-RELATED"/>
    <property type="match status" value="1"/>
</dbReference>
<dbReference type="SMART" id="SM00857">
    <property type="entry name" value="Resolvase"/>
    <property type="match status" value="1"/>
</dbReference>
<dbReference type="RefSeq" id="WP_162281197.1">
    <property type="nucleotide sequence ID" value="NZ_CP028013.2"/>
</dbReference>
<dbReference type="Gene3D" id="3.40.50.1390">
    <property type="entry name" value="Resolvase, N-terminal catalytic domain"/>
    <property type="match status" value="1"/>
</dbReference>
<evidence type="ECO:0000256" key="2">
    <source>
        <dbReference type="ARBA" id="ARBA00023125"/>
    </source>
</evidence>
<keyword evidence="3" id="KW-0233">DNA recombination</keyword>
<evidence type="ECO:0000313" key="8">
    <source>
        <dbReference type="Proteomes" id="UP000464780"/>
    </source>
</evidence>
<evidence type="ECO:0000256" key="4">
    <source>
        <dbReference type="PIRSR" id="PIRSR606118-50"/>
    </source>
</evidence>
<accession>A0AB73UUJ0</accession>
<dbReference type="Pfam" id="PF00239">
    <property type="entry name" value="Resolvase"/>
    <property type="match status" value="1"/>
</dbReference>
<sequence>MVTNIRRIQNVANIYGYIRVSTKDQNEQRQLHKMMERGVEVRRIFVDKASGRHFDRPQYQLLRKILSTGDIVYIDALDRMGRNYDEVISEWKYITRELQADIVVLENETLFDSRKFREMGDMGRLMEDQFLSLLSYVADQERKKIRQRQAEGIAVAKSQGKHLGRPQLTLATLSSKQLQIIEETYPKWKNREITGIKFMELIELKKNTFYKIIKEFEVKKGKMIYKE</sequence>
<feature type="active site" description="O-(5'-phospho-DNA)-serine intermediate" evidence="4 5">
    <location>
        <position position="21"/>
    </location>
</feature>
<protein>
    <submittedName>
        <fullName evidence="7">Recombinase family protein</fullName>
    </submittedName>
</protein>
<dbReference type="CDD" id="cd03768">
    <property type="entry name" value="SR_ResInv"/>
    <property type="match status" value="1"/>
</dbReference>
<evidence type="ECO:0000256" key="3">
    <source>
        <dbReference type="ARBA" id="ARBA00023172"/>
    </source>
</evidence>
<dbReference type="AlphaFoldDB" id="A0AB73UUJ0"/>
<dbReference type="InterPro" id="IPR036162">
    <property type="entry name" value="Resolvase-like_N_sf"/>
</dbReference>
<dbReference type="InterPro" id="IPR006119">
    <property type="entry name" value="Resolv_N"/>
</dbReference>
<dbReference type="GO" id="GO:0015074">
    <property type="term" value="P:DNA integration"/>
    <property type="evidence" value="ECO:0007669"/>
    <property type="project" value="UniProtKB-KW"/>
</dbReference>
<evidence type="ECO:0000256" key="5">
    <source>
        <dbReference type="PROSITE-ProRule" id="PRU10137"/>
    </source>
</evidence>
<dbReference type="InterPro" id="IPR006118">
    <property type="entry name" value="Recombinase_CS"/>
</dbReference>
<organism evidence="7 8">
    <name type="scientific">Bacillus cereus</name>
    <dbReference type="NCBI Taxonomy" id="1396"/>
    <lineage>
        <taxon>Bacteria</taxon>
        <taxon>Bacillati</taxon>
        <taxon>Bacillota</taxon>
        <taxon>Bacilli</taxon>
        <taxon>Bacillales</taxon>
        <taxon>Bacillaceae</taxon>
        <taxon>Bacillus</taxon>
        <taxon>Bacillus cereus group</taxon>
    </lineage>
</organism>
<gene>
    <name evidence="7" type="ORF">C1N66_31990</name>
</gene>
<evidence type="ECO:0000259" key="6">
    <source>
        <dbReference type="PROSITE" id="PS51736"/>
    </source>
</evidence>
<dbReference type="GO" id="GO:0003677">
    <property type="term" value="F:DNA binding"/>
    <property type="evidence" value="ECO:0007669"/>
    <property type="project" value="UniProtKB-KW"/>
</dbReference>
<reference evidence="7 8" key="1">
    <citation type="submission" date="2018-03" db="EMBL/GenBank/DDBJ databases">
        <title>The complete genome of bacterial strain SGAir0260.</title>
        <authorList>
            <person name="Schuster S.C."/>
        </authorList>
    </citation>
    <scope>NUCLEOTIDE SEQUENCE [LARGE SCALE GENOMIC DNA]</scope>
    <source>
        <strain evidence="7 8">SGAir0260</strain>
        <plasmid evidence="7 8">pSGAir0260_2</plasmid>
    </source>
</reference>
<dbReference type="PANTHER" id="PTHR30461">
    <property type="entry name" value="DNA-INVERTASE FROM LAMBDOID PROPHAGE"/>
    <property type="match status" value="1"/>
</dbReference>
<dbReference type="PROSITE" id="PS51736">
    <property type="entry name" value="RECOMBINASES_3"/>
    <property type="match status" value="1"/>
</dbReference>
<feature type="domain" description="Resolvase/invertase-type recombinase catalytic" evidence="6">
    <location>
        <begin position="13"/>
        <end position="160"/>
    </location>
</feature>
<dbReference type="PROSITE" id="PS00397">
    <property type="entry name" value="RECOMBINASES_1"/>
    <property type="match status" value="1"/>
</dbReference>
<dbReference type="InterPro" id="IPR050639">
    <property type="entry name" value="SSR_resolvase"/>
</dbReference>
<dbReference type="SUPFAM" id="SSF53041">
    <property type="entry name" value="Resolvase-like"/>
    <property type="match status" value="1"/>
</dbReference>
<evidence type="ECO:0000256" key="1">
    <source>
        <dbReference type="ARBA" id="ARBA00022908"/>
    </source>
</evidence>
<keyword evidence="2" id="KW-0238">DNA-binding</keyword>
<dbReference type="EMBL" id="CP028013">
    <property type="protein sequence ID" value="QHV47619.1"/>
    <property type="molecule type" value="Genomic_DNA"/>
</dbReference>
<keyword evidence="1" id="KW-0229">DNA integration</keyword>
<proteinExistence type="predicted"/>
<evidence type="ECO:0000313" key="7">
    <source>
        <dbReference type="EMBL" id="QHV47619.1"/>
    </source>
</evidence>
<keyword evidence="7" id="KW-0614">Plasmid</keyword>